<dbReference type="SUPFAM" id="SSF55174">
    <property type="entry name" value="Alpha-L RNA-binding motif"/>
    <property type="match status" value="1"/>
</dbReference>
<feature type="domain" description="RNA-binding S4" evidence="2">
    <location>
        <begin position="182"/>
        <end position="243"/>
    </location>
</feature>
<evidence type="ECO:0000313" key="3">
    <source>
        <dbReference type="EMBL" id="OXZ27437.1"/>
    </source>
</evidence>
<dbReference type="EMBL" id="NDYC01000019">
    <property type="protein sequence ID" value="OXZ27437.1"/>
    <property type="molecule type" value="Genomic_DNA"/>
</dbReference>
<dbReference type="RefSeq" id="WP_094205567.1">
    <property type="nucleotide sequence ID" value="NZ_JAWGQT010000003.1"/>
</dbReference>
<name>A0A233V4W9_FINMA</name>
<dbReference type="Gene3D" id="3.30.70.330">
    <property type="match status" value="1"/>
</dbReference>
<dbReference type="AlphaFoldDB" id="A0A233V4W9"/>
<evidence type="ECO:0000313" key="4">
    <source>
        <dbReference type="Proteomes" id="UP000215413"/>
    </source>
</evidence>
<dbReference type="PROSITE" id="PS50889">
    <property type="entry name" value="S4"/>
    <property type="match status" value="1"/>
</dbReference>
<dbReference type="Pfam" id="PF17774">
    <property type="entry name" value="YlmH_RBD"/>
    <property type="match status" value="1"/>
</dbReference>
<protein>
    <submittedName>
        <fullName evidence="3">RNA-binding protein</fullName>
    </submittedName>
</protein>
<evidence type="ECO:0000259" key="2">
    <source>
        <dbReference type="SMART" id="SM00363"/>
    </source>
</evidence>
<sequence length="258" mass="30236">MSYELNYIQDIEINKTIDRFIDSLISVKRTKTIYATDFMNPKEIEYATSILNTETDVGYMVTNCPINCENSIIIMWDRYCYAEEYINMFDYIGLLEIQTDQEITHRDILGAVLNLGINREKIGDIFTHNKRFYLCATNTMIKFLNLNLTKIKKFNISTSIIEENMEKDEEKVKSFTGIINSERLDCLVSEMANISRKDAQIMIKNKKIKLNYEVISNTSKSVEENSLVSIRGYGRYRLIEYLGSTKKDKLRIKYIKYI</sequence>
<dbReference type="InterPro" id="IPR012677">
    <property type="entry name" value="Nucleotide-bd_a/b_plait_sf"/>
</dbReference>
<dbReference type="Gene3D" id="3.10.290.10">
    <property type="entry name" value="RNA-binding S4 domain"/>
    <property type="match status" value="1"/>
</dbReference>
<dbReference type="Proteomes" id="UP000215413">
    <property type="component" value="Unassembled WGS sequence"/>
</dbReference>
<accession>A0A233V4W9</accession>
<reference evidence="4" key="1">
    <citation type="submission" date="2017-04" db="EMBL/GenBank/DDBJ databases">
        <title>Finegoldia magna isolated from orthopedic joint implant-associated infections.</title>
        <authorList>
            <person name="Bjorklund S."/>
            <person name="Bruggemann H."/>
            <person name="Jensen A."/>
            <person name="Hellmark B."/>
            <person name="Soderquist B."/>
        </authorList>
    </citation>
    <scope>NUCLEOTIDE SEQUENCE [LARGE SCALE GENOMIC DNA]</scope>
    <source>
        <strain evidence="4">CCUG 54800</strain>
    </source>
</reference>
<dbReference type="SMART" id="SM00363">
    <property type="entry name" value="S4"/>
    <property type="match status" value="1"/>
</dbReference>
<gene>
    <name evidence="3" type="ORF">B9N49_03665</name>
</gene>
<dbReference type="CDD" id="cd00165">
    <property type="entry name" value="S4"/>
    <property type="match status" value="1"/>
</dbReference>
<comment type="caution">
    <text evidence="3">The sequence shown here is derived from an EMBL/GenBank/DDBJ whole genome shotgun (WGS) entry which is preliminary data.</text>
</comment>
<keyword evidence="1" id="KW-0694">RNA-binding</keyword>
<dbReference type="GO" id="GO:0003723">
    <property type="term" value="F:RNA binding"/>
    <property type="evidence" value="ECO:0007669"/>
    <property type="project" value="UniProtKB-KW"/>
</dbReference>
<proteinExistence type="predicted"/>
<dbReference type="InterPro" id="IPR036986">
    <property type="entry name" value="S4_RNA-bd_sf"/>
</dbReference>
<dbReference type="InterPro" id="IPR040591">
    <property type="entry name" value="RqcP2_RBD"/>
</dbReference>
<dbReference type="Gene3D" id="3.30.1370.160">
    <property type="match status" value="1"/>
</dbReference>
<evidence type="ECO:0000256" key="1">
    <source>
        <dbReference type="PROSITE-ProRule" id="PRU00182"/>
    </source>
</evidence>
<organism evidence="3 4">
    <name type="scientific">Finegoldia magna</name>
    <name type="common">Peptostreptococcus magnus</name>
    <dbReference type="NCBI Taxonomy" id="1260"/>
    <lineage>
        <taxon>Bacteria</taxon>
        <taxon>Bacillati</taxon>
        <taxon>Bacillota</taxon>
        <taxon>Tissierellia</taxon>
        <taxon>Tissierellales</taxon>
        <taxon>Peptoniphilaceae</taxon>
        <taxon>Finegoldia</taxon>
    </lineage>
</organism>
<dbReference type="InterPro" id="IPR002942">
    <property type="entry name" value="S4_RNA-bd"/>
</dbReference>